<reference evidence="9 10" key="1">
    <citation type="submission" date="2020-04" db="EMBL/GenBank/DDBJ databases">
        <title>Usitatibacter rugosus gen. nov., sp. nov. and Usitatibacter palustris sp. nov., novel members of Usitatibacteraceae fam. nov. within the order Nitrosomonadales isolated from soil.</title>
        <authorList>
            <person name="Huber K.J."/>
            <person name="Neumann-Schaal M."/>
            <person name="Geppert A."/>
            <person name="Luckner M."/>
            <person name="Wanner G."/>
            <person name="Overmann J."/>
        </authorList>
    </citation>
    <scope>NUCLEOTIDE SEQUENCE [LARGE SCALE GENOMIC DNA]</scope>
    <source>
        <strain evidence="9 10">0125_3</strain>
    </source>
</reference>
<dbReference type="RefSeq" id="WP_171089463.1">
    <property type="nucleotide sequence ID" value="NZ_CP053069.1"/>
</dbReference>
<keyword evidence="10" id="KW-1185">Reference proteome</keyword>
<feature type="domain" description="ABC transmembrane type-1" evidence="8">
    <location>
        <begin position="64"/>
        <end position="276"/>
    </location>
</feature>
<feature type="transmembrane region" description="Helical" evidence="7">
    <location>
        <begin position="101"/>
        <end position="121"/>
    </location>
</feature>
<dbReference type="InterPro" id="IPR035906">
    <property type="entry name" value="MetI-like_sf"/>
</dbReference>
<dbReference type="PANTHER" id="PTHR30193">
    <property type="entry name" value="ABC TRANSPORTER PERMEASE PROTEIN"/>
    <property type="match status" value="1"/>
</dbReference>
<dbReference type="PROSITE" id="PS50928">
    <property type="entry name" value="ABC_TM1"/>
    <property type="match status" value="1"/>
</dbReference>
<evidence type="ECO:0000256" key="3">
    <source>
        <dbReference type="ARBA" id="ARBA00022475"/>
    </source>
</evidence>
<dbReference type="KEGG" id="uru:DSM104443_00659"/>
<dbReference type="SUPFAM" id="SSF161098">
    <property type="entry name" value="MetI-like"/>
    <property type="match status" value="1"/>
</dbReference>
<comment type="similarity">
    <text evidence="7">Belongs to the binding-protein-dependent transport system permease family.</text>
</comment>
<evidence type="ECO:0000256" key="7">
    <source>
        <dbReference type="RuleBase" id="RU363032"/>
    </source>
</evidence>
<dbReference type="GO" id="GO:0005886">
    <property type="term" value="C:plasma membrane"/>
    <property type="evidence" value="ECO:0007669"/>
    <property type="project" value="UniProtKB-SubCell"/>
</dbReference>
<evidence type="ECO:0000259" key="8">
    <source>
        <dbReference type="PROSITE" id="PS50928"/>
    </source>
</evidence>
<dbReference type="Proteomes" id="UP000501534">
    <property type="component" value="Chromosome"/>
</dbReference>
<comment type="subcellular location">
    <subcellularLocation>
        <location evidence="1 7">Cell membrane</location>
        <topology evidence="1 7">Multi-pass membrane protein</topology>
    </subcellularLocation>
</comment>
<evidence type="ECO:0000256" key="5">
    <source>
        <dbReference type="ARBA" id="ARBA00022989"/>
    </source>
</evidence>
<protein>
    <submittedName>
        <fullName evidence="9">sn-glycerol-3-phosphate transport system permease protein UgpA</fullName>
    </submittedName>
</protein>
<gene>
    <name evidence="9" type="primary">ugpA_1</name>
    <name evidence="9" type="ORF">DSM104443_00659</name>
</gene>
<sequence>MGVRLQPYLFFYPSLLLVAAVSFVPLFYAVRQSFHAADYLQTGAFVGFANYIALFTTGGGLTNTGRSIVFVLGTLALTMPLGIGLALLLNQDIKYRGFFRTVLMIPWIVSQLVTGLLWMWLYDGRVGPVAHALSQIGIKISGPLTDTSWAMASLIVANTWHSYPLVMVFTLAALQTIPPEVREASRIDAASSWRRFLHVTLPLIRNTVMVALVLTTLHTFNTVTTVLIMTGGGPAEVTDVLALRVFKEGFTFYRMEVASAAAVLIFGLNIAFSIAYIRVLRSDRA</sequence>
<keyword evidence="3" id="KW-1003">Cell membrane</keyword>
<evidence type="ECO:0000313" key="9">
    <source>
        <dbReference type="EMBL" id="QJR09610.1"/>
    </source>
</evidence>
<feature type="transmembrane region" description="Helical" evidence="7">
    <location>
        <begin position="42"/>
        <end position="62"/>
    </location>
</feature>
<accession>A0A6M4GQI6</accession>
<name>A0A6M4GQI6_9PROT</name>
<dbReference type="InterPro" id="IPR000515">
    <property type="entry name" value="MetI-like"/>
</dbReference>
<dbReference type="Gene3D" id="1.10.3720.10">
    <property type="entry name" value="MetI-like"/>
    <property type="match status" value="1"/>
</dbReference>
<evidence type="ECO:0000256" key="4">
    <source>
        <dbReference type="ARBA" id="ARBA00022692"/>
    </source>
</evidence>
<dbReference type="GO" id="GO:0055085">
    <property type="term" value="P:transmembrane transport"/>
    <property type="evidence" value="ECO:0007669"/>
    <property type="project" value="InterPro"/>
</dbReference>
<dbReference type="PANTHER" id="PTHR30193:SF37">
    <property type="entry name" value="INNER MEMBRANE ABC TRANSPORTER PERMEASE PROTEIN YCJO"/>
    <property type="match status" value="1"/>
</dbReference>
<keyword evidence="4 7" id="KW-0812">Transmembrane</keyword>
<dbReference type="EMBL" id="CP053069">
    <property type="protein sequence ID" value="QJR09610.1"/>
    <property type="molecule type" value="Genomic_DNA"/>
</dbReference>
<organism evidence="9 10">
    <name type="scientific">Usitatibacter rugosus</name>
    <dbReference type="NCBI Taxonomy" id="2732067"/>
    <lineage>
        <taxon>Bacteria</taxon>
        <taxon>Pseudomonadati</taxon>
        <taxon>Pseudomonadota</taxon>
        <taxon>Betaproteobacteria</taxon>
        <taxon>Nitrosomonadales</taxon>
        <taxon>Usitatibacteraceae</taxon>
        <taxon>Usitatibacter</taxon>
    </lineage>
</organism>
<dbReference type="AlphaFoldDB" id="A0A6M4GQI6"/>
<evidence type="ECO:0000256" key="6">
    <source>
        <dbReference type="ARBA" id="ARBA00023136"/>
    </source>
</evidence>
<feature type="transmembrane region" description="Helical" evidence="7">
    <location>
        <begin position="257"/>
        <end position="277"/>
    </location>
</feature>
<dbReference type="InterPro" id="IPR051393">
    <property type="entry name" value="ABC_transporter_permease"/>
</dbReference>
<dbReference type="CDD" id="cd06261">
    <property type="entry name" value="TM_PBP2"/>
    <property type="match status" value="1"/>
</dbReference>
<keyword evidence="5 7" id="KW-1133">Transmembrane helix</keyword>
<proteinExistence type="inferred from homology"/>
<evidence type="ECO:0000256" key="1">
    <source>
        <dbReference type="ARBA" id="ARBA00004651"/>
    </source>
</evidence>
<keyword evidence="6 7" id="KW-0472">Membrane</keyword>
<feature type="transmembrane region" description="Helical" evidence="7">
    <location>
        <begin position="12"/>
        <end position="30"/>
    </location>
</feature>
<feature type="transmembrane region" description="Helical" evidence="7">
    <location>
        <begin position="68"/>
        <end position="89"/>
    </location>
</feature>
<dbReference type="Pfam" id="PF00528">
    <property type="entry name" value="BPD_transp_1"/>
    <property type="match status" value="1"/>
</dbReference>
<evidence type="ECO:0000256" key="2">
    <source>
        <dbReference type="ARBA" id="ARBA00022448"/>
    </source>
</evidence>
<keyword evidence="2 7" id="KW-0813">Transport</keyword>
<evidence type="ECO:0000313" key="10">
    <source>
        <dbReference type="Proteomes" id="UP000501534"/>
    </source>
</evidence>